<evidence type="ECO:0000256" key="9">
    <source>
        <dbReference type="PIRNR" id="PIRNR003128"/>
    </source>
</evidence>
<evidence type="ECO:0000313" key="12">
    <source>
        <dbReference type="EMBL" id="VWC23455.1"/>
    </source>
</evidence>
<comment type="function">
    <text evidence="1 9">May be involved in recombinational repair of damaged DNA.</text>
</comment>
<keyword evidence="5 9" id="KW-0227">DNA damage</keyword>
<keyword evidence="6" id="KW-0067">ATP-binding</keyword>
<dbReference type="GO" id="GO:0005524">
    <property type="term" value="F:ATP binding"/>
    <property type="evidence" value="ECO:0007669"/>
    <property type="project" value="UniProtKB-KW"/>
</dbReference>
<accession>A0A6P2QMF4</accession>
<dbReference type="AlphaFoldDB" id="A0A6P2QMF4"/>
<dbReference type="RefSeq" id="WP_174904163.1">
    <property type="nucleotide sequence ID" value="NZ_CABVPP010000072.1"/>
</dbReference>
<dbReference type="GO" id="GO:0006281">
    <property type="term" value="P:DNA repair"/>
    <property type="evidence" value="ECO:0007669"/>
    <property type="project" value="UniProtKB-KW"/>
</dbReference>
<dbReference type="InterPro" id="IPR003395">
    <property type="entry name" value="RecF/RecN/SMC_N"/>
</dbReference>
<evidence type="ECO:0000256" key="1">
    <source>
        <dbReference type="ARBA" id="ARBA00003618"/>
    </source>
</evidence>
<dbReference type="PANTHER" id="PTHR11059:SF0">
    <property type="entry name" value="DNA REPAIR PROTEIN RECN"/>
    <property type="match status" value="1"/>
</dbReference>
<gene>
    <name evidence="11" type="primary">recN</name>
    <name evidence="12" type="ORF">BPS26883_05997</name>
    <name evidence="11" type="ORF">FEQ00_04968</name>
</gene>
<dbReference type="CDD" id="cd03241">
    <property type="entry name" value="ABC_RecN"/>
    <property type="match status" value="2"/>
</dbReference>
<evidence type="ECO:0000313" key="14">
    <source>
        <dbReference type="Proteomes" id="UP001248067"/>
    </source>
</evidence>
<reference evidence="11 14" key="1">
    <citation type="submission" date="2019-06" db="EMBL/GenBank/DDBJ databases">
        <title>Evolution of Burkholderia multivorans in the lungs of Cystic Fibrosis patients.</title>
        <authorList>
            <person name="Moreira L.M."/>
        </authorList>
    </citation>
    <scope>NUCLEOTIDE SEQUENCE [LARGE SCALE GENOMIC DNA]</scope>
    <source>
        <strain evidence="11 14">VC13239</strain>
    </source>
</reference>
<dbReference type="GeneID" id="93173060"/>
<evidence type="ECO:0000313" key="13">
    <source>
        <dbReference type="Proteomes" id="UP000494162"/>
    </source>
</evidence>
<reference evidence="12 13" key="2">
    <citation type="submission" date="2019-09" db="EMBL/GenBank/DDBJ databases">
        <authorList>
            <person name="Depoorter E."/>
        </authorList>
    </citation>
    <scope>NUCLEOTIDE SEQUENCE [LARGE SCALE GENOMIC DNA]</scope>
    <source>
        <strain evidence="12">LMG 26883</strain>
    </source>
</reference>
<evidence type="ECO:0000256" key="5">
    <source>
        <dbReference type="ARBA" id="ARBA00022763"/>
    </source>
</evidence>
<protein>
    <recommendedName>
        <fullName evidence="3 9">DNA repair protein RecN</fullName>
    </recommendedName>
    <alternativeName>
        <fullName evidence="8 9">Recombination protein N</fullName>
    </alternativeName>
</protein>
<dbReference type="EMBL" id="VJSY01000043">
    <property type="protein sequence ID" value="MDR8756531.1"/>
    <property type="molecule type" value="Genomic_DNA"/>
</dbReference>
<dbReference type="PANTHER" id="PTHR11059">
    <property type="entry name" value="DNA REPAIR PROTEIN RECN"/>
    <property type="match status" value="1"/>
</dbReference>
<dbReference type="GO" id="GO:0006310">
    <property type="term" value="P:DNA recombination"/>
    <property type="evidence" value="ECO:0007669"/>
    <property type="project" value="InterPro"/>
</dbReference>
<dbReference type="SMART" id="SM00382">
    <property type="entry name" value="AAA"/>
    <property type="match status" value="1"/>
</dbReference>
<dbReference type="Proteomes" id="UP001248067">
    <property type="component" value="Unassembled WGS sequence"/>
</dbReference>
<dbReference type="FunFam" id="3.40.50.300:FF:000356">
    <property type="entry name" value="DNA repair protein RecN"/>
    <property type="match status" value="1"/>
</dbReference>
<dbReference type="NCBIfam" id="TIGR00634">
    <property type="entry name" value="recN"/>
    <property type="match status" value="1"/>
</dbReference>
<keyword evidence="7 9" id="KW-0234">DNA repair</keyword>
<dbReference type="GO" id="GO:0009432">
    <property type="term" value="P:SOS response"/>
    <property type="evidence" value="ECO:0007669"/>
    <property type="project" value="TreeGrafter"/>
</dbReference>
<comment type="similarity">
    <text evidence="2 9">Belongs to the RecN family.</text>
</comment>
<dbReference type="NCBIfam" id="NF008121">
    <property type="entry name" value="PRK10869.1"/>
    <property type="match status" value="1"/>
</dbReference>
<dbReference type="Proteomes" id="UP000494162">
    <property type="component" value="Unassembled WGS sequence"/>
</dbReference>
<evidence type="ECO:0000256" key="8">
    <source>
        <dbReference type="ARBA" id="ARBA00033408"/>
    </source>
</evidence>
<evidence type="ECO:0000256" key="3">
    <source>
        <dbReference type="ARBA" id="ARBA00021315"/>
    </source>
</evidence>
<organism evidence="12 13">
    <name type="scientific">Burkholderia pseudomultivorans</name>
    <dbReference type="NCBI Taxonomy" id="1207504"/>
    <lineage>
        <taxon>Bacteria</taxon>
        <taxon>Pseudomonadati</taxon>
        <taxon>Pseudomonadota</taxon>
        <taxon>Betaproteobacteria</taxon>
        <taxon>Burkholderiales</taxon>
        <taxon>Burkholderiaceae</taxon>
        <taxon>Burkholderia</taxon>
        <taxon>Burkholderia cepacia complex</taxon>
    </lineage>
</organism>
<keyword evidence="14" id="KW-1185">Reference proteome</keyword>
<name>A0A6P2QMF4_9BURK</name>
<feature type="domain" description="AAA+ ATPase" evidence="10">
    <location>
        <begin position="21"/>
        <end position="504"/>
    </location>
</feature>
<evidence type="ECO:0000259" key="10">
    <source>
        <dbReference type="SMART" id="SM00382"/>
    </source>
</evidence>
<keyword evidence="4" id="KW-0547">Nucleotide-binding</keyword>
<proteinExistence type="inferred from homology"/>
<dbReference type="InterPro" id="IPR003593">
    <property type="entry name" value="AAA+_ATPase"/>
</dbReference>
<dbReference type="Pfam" id="PF02463">
    <property type="entry name" value="SMC_N"/>
    <property type="match status" value="1"/>
</dbReference>
<dbReference type="Gene3D" id="3.40.50.300">
    <property type="entry name" value="P-loop containing nucleotide triphosphate hydrolases"/>
    <property type="match status" value="2"/>
</dbReference>
<dbReference type="EMBL" id="CABVPP010000072">
    <property type="protein sequence ID" value="VWC23455.1"/>
    <property type="molecule type" value="Genomic_DNA"/>
</dbReference>
<dbReference type="FunFam" id="3.40.50.300:FF:000319">
    <property type="entry name" value="DNA repair protein RecN"/>
    <property type="match status" value="1"/>
</dbReference>
<evidence type="ECO:0000256" key="6">
    <source>
        <dbReference type="ARBA" id="ARBA00022840"/>
    </source>
</evidence>
<evidence type="ECO:0000313" key="11">
    <source>
        <dbReference type="EMBL" id="MDR8756531.1"/>
    </source>
</evidence>
<dbReference type="PIRSF" id="PIRSF003128">
    <property type="entry name" value="RecN"/>
    <property type="match status" value="1"/>
</dbReference>
<evidence type="ECO:0000256" key="2">
    <source>
        <dbReference type="ARBA" id="ARBA00009441"/>
    </source>
</evidence>
<sequence>MLRHLSIRDFVIVAALDLEFDSGFTVFSGETGAGKSILIDALALALGERADASVVRTGCSRADITAEFTQHDRVARWLDEHAFDTEDTVMLRRVIDANGRSRAFVNGTSATLAQLRELGEMLVDIHGQHAHQLLMRPDAQRELFDTHAGLVADAANVARAWRVWRDATQAIDSAKAHERELQLEREKLAWQLAELDKLAPQPGEWDEINGEHKRLSHSANLIEGVRGALNALSESDDAMLAQLGAIVSKLRSLADYDAALGDALASLEPAEIQLQEAVYSLSHYAQRLDLDPERLAQVERRVDALHSTARKFRLPPDTLHEEHAARRAQLAALDAAADLGALEAAQAKAREAYLADAKRLSKARAQAARALGTAVTAGMQELSMAGGSFEVALVPLADGGPHGLEQVEFRVAGHAGVPLRPLAKVASGGELARISLALAVIASAASPTPTLIFDEVDTGIGGGVAEVVGRLLHQLGRDRQVLCVTHLPQVAARGDHHFQVAKGADAHGGTVSTVSPLDRASRIEEVARMLGGLEITATTRKHAKEMLAA</sequence>
<dbReference type="InterPro" id="IPR004604">
    <property type="entry name" value="DNA_recomb/repair_RecN"/>
</dbReference>
<dbReference type="SUPFAM" id="SSF52540">
    <property type="entry name" value="P-loop containing nucleoside triphosphate hydrolases"/>
    <property type="match status" value="2"/>
</dbReference>
<evidence type="ECO:0000256" key="7">
    <source>
        <dbReference type="ARBA" id="ARBA00023204"/>
    </source>
</evidence>
<dbReference type="GO" id="GO:0043590">
    <property type="term" value="C:bacterial nucleoid"/>
    <property type="evidence" value="ECO:0007669"/>
    <property type="project" value="TreeGrafter"/>
</dbReference>
<evidence type="ECO:0000256" key="4">
    <source>
        <dbReference type="ARBA" id="ARBA00022741"/>
    </source>
</evidence>
<dbReference type="InterPro" id="IPR027417">
    <property type="entry name" value="P-loop_NTPase"/>
</dbReference>